<feature type="transmembrane region" description="Helical" evidence="21">
    <location>
        <begin position="364"/>
        <end position="385"/>
    </location>
</feature>
<feature type="transmembrane region" description="Helical" evidence="21">
    <location>
        <begin position="287"/>
        <end position="313"/>
    </location>
</feature>
<dbReference type="PANTHER" id="PTHR30474">
    <property type="entry name" value="CELL CYCLE PROTEIN"/>
    <property type="match status" value="1"/>
</dbReference>
<feature type="transmembrane region" description="Helical" evidence="21">
    <location>
        <begin position="325"/>
        <end position="344"/>
    </location>
</feature>
<evidence type="ECO:0000256" key="17">
    <source>
        <dbReference type="ARBA" id="ARBA00041185"/>
    </source>
</evidence>
<evidence type="ECO:0000256" key="5">
    <source>
        <dbReference type="ARBA" id="ARBA00022676"/>
    </source>
</evidence>
<sequence length="394" mass="43809">MNLSKVDTQKMSSTSLSRVGEHWLARWKSEPLLFWSIVILLSLGIIMVFSASMTTSIYAYHDALFFLKRHLFGVLLSLPFFLLGSLFPLQKLRQLSSRILLLNLLLLLMVFVPVIGREGGGSARWLSFGSLNFQPSEFAKFSVLLYLASALSTHQERIKDFWWGVLPSFLMIGTICLLILLEPDLGTASFIIAITLITLFIGGSRLLHLFVCAGALLPSGIFLILFSGKDYWMRRIEAFFNPWNDPQGKGFQIIQSLIALGSGGIFGKGLGESRQKFFFLPDRHTDFIFAIIGEELGFVGAVLVLVLFLIILWKGWKIATSSRDNFQAVLGMGITASIALQAFINIGGVTGTIPVTGITLPLVSYGNSSLIITMFQMGMLFNIAYENKLRNDRL</sequence>
<keyword evidence="6" id="KW-0808">Transferase</keyword>
<dbReference type="InterPro" id="IPR001182">
    <property type="entry name" value="FtsW/RodA"/>
</dbReference>
<comment type="subcellular location">
    <subcellularLocation>
        <location evidence="1">Cell membrane</location>
        <topology evidence="1">Multi-pass membrane protein</topology>
    </subcellularLocation>
</comment>
<keyword evidence="4" id="KW-0132">Cell division</keyword>
<keyword evidence="12" id="KW-0131">Cell cycle</keyword>
<keyword evidence="5" id="KW-0328">Glycosyltransferase</keyword>
<feature type="transmembrane region" description="Helical" evidence="21">
    <location>
        <begin position="70"/>
        <end position="87"/>
    </location>
</feature>
<name>A0ABZ2YBN9_9BACT</name>
<dbReference type="EMBL" id="CP121689">
    <property type="protein sequence ID" value="WZL75169.1"/>
    <property type="molecule type" value="Genomic_DNA"/>
</dbReference>
<keyword evidence="9" id="KW-0573">Peptidoglycan synthesis</keyword>
<feature type="transmembrane region" description="Helical" evidence="21">
    <location>
        <begin position="99"/>
        <end position="116"/>
    </location>
</feature>
<proteinExistence type="inferred from homology"/>
<reference evidence="22 23" key="1">
    <citation type="submission" date="2023-03" db="EMBL/GenBank/DDBJ databases">
        <title>Novel Species.</title>
        <authorList>
            <person name="Ma S."/>
        </authorList>
    </citation>
    <scope>NUCLEOTIDE SEQUENCE [LARGE SCALE GENOMIC DNA]</scope>
    <source>
        <strain evidence="22 23">B11</strain>
    </source>
</reference>
<feature type="transmembrane region" description="Helical" evidence="21">
    <location>
        <begin position="207"/>
        <end position="228"/>
    </location>
</feature>
<gene>
    <name evidence="22" type="primary">ftsW</name>
    <name evidence="22" type="ORF">QBE54_06080</name>
</gene>
<dbReference type="Pfam" id="PF01098">
    <property type="entry name" value="FTSW_RODA_SPOVE"/>
    <property type="match status" value="1"/>
</dbReference>
<dbReference type="Proteomes" id="UP001461341">
    <property type="component" value="Chromosome"/>
</dbReference>
<evidence type="ECO:0000256" key="4">
    <source>
        <dbReference type="ARBA" id="ARBA00022618"/>
    </source>
</evidence>
<evidence type="ECO:0000256" key="21">
    <source>
        <dbReference type="SAM" id="Phobius"/>
    </source>
</evidence>
<evidence type="ECO:0000256" key="15">
    <source>
        <dbReference type="ARBA" id="ARBA00033270"/>
    </source>
</evidence>
<comment type="pathway">
    <text evidence="2">Cell wall biogenesis; peptidoglycan biosynthesis.</text>
</comment>
<evidence type="ECO:0000256" key="18">
    <source>
        <dbReference type="ARBA" id="ARBA00041418"/>
    </source>
</evidence>
<evidence type="ECO:0000256" key="14">
    <source>
        <dbReference type="ARBA" id="ARBA00032370"/>
    </source>
</evidence>
<keyword evidence="3" id="KW-1003">Cell membrane</keyword>
<feature type="transmembrane region" description="Helical" evidence="21">
    <location>
        <begin position="161"/>
        <end position="180"/>
    </location>
</feature>
<accession>A0ABZ2YBN9</accession>
<evidence type="ECO:0000256" key="11">
    <source>
        <dbReference type="ARBA" id="ARBA00023136"/>
    </source>
</evidence>
<keyword evidence="7 21" id="KW-0812">Transmembrane</keyword>
<evidence type="ECO:0000256" key="3">
    <source>
        <dbReference type="ARBA" id="ARBA00022475"/>
    </source>
</evidence>
<evidence type="ECO:0000313" key="22">
    <source>
        <dbReference type="EMBL" id="WZL75169.1"/>
    </source>
</evidence>
<keyword evidence="8" id="KW-0133">Cell shape</keyword>
<evidence type="ECO:0000256" key="12">
    <source>
        <dbReference type="ARBA" id="ARBA00023306"/>
    </source>
</evidence>
<dbReference type="EC" id="2.4.99.28" evidence="19"/>
<evidence type="ECO:0000256" key="2">
    <source>
        <dbReference type="ARBA" id="ARBA00004752"/>
    </source>
</evidence>
<dbReference type="PANTHER" id="PTHR30474:SF2">
    <property type="entry name" value="PEPTIDOGLYCAN GLYCOSYLTRANSFERASE FTSW-RELATED"/>
    <property type="match status" value="1"/>
</dbReference>
<dbReference type="InterPro" id="IPR013437">
    <property type="entry name" value="FtsW"/>
</dbReference>
<evidence type="ECO:0000256" key="20">
    <source>
        <dbReference type="ARBA" id="ARBA00049902"/>
    </source>
</evidence>
<evidence type="ECO:0000313" key="23">
    <source>
        <dbReference type="Proteomes" id="UP001461341"/>
    </source>
</evidence>
<comment type="similarity">
    <text evidence="16">Belongs to the SEDS family. FtsW subfamily.</text>
</comment>
<feature type="transmembrane region" description="Helical" evidence="21">
    <location>
        <begin position="185"/>
        <end position="201"/>
    </location>
</feature>
<protein>
    <recommendedName>
        <fullName evidence="17">Probable peptidoglycan glycosyltransferase FtsW</fullName>
        <ecNumber evidence="19">2.4.99.28</ecNumber>
    </recommendedName>
    <alternativeName>
        <fullName evidence="18">Cell division protein FtsW</fullName>
    </alternativeName>
    <alternativeName>
        <fullName evidence="15">Cell wall polymerase</fullName>
    </alternativeName>
    <alternativeName>
        <fullName evidence="14">Peptidoglycan polymerase</fullName>
    </alternativeName>
</protein>
<evidence type="ECO:0000256" key="7">
    <source>
        <dbReference type="ARBA" id="ARBA00022692"/>
    </source>
</evidence>
<evidence type="ECO:0000256" key="1">
    <source>
        <dbReference type="ARBA" id="ARBA00004651"/>
    </source>
</evidence>
<keyword evidence="11 21" id="KW-0472">Membrane</keyword>
<keyword evidence="23" id="KW-1185">Reference proteome</keyword>
<evidence type="ECO:0000256" key="16">
    <source>
        <dbReference type="ARBA" id="ARBA00038053"/>
    </source>
</evidence>
<evidence type="ECO:0000256" key="10">
    <source>
        <dbReference type="ARBA" id="ARBA00022989"/>
    </source>
</evidence>
<evidence type="ECO:0000256" key="6">
    <source>
        <dbReference type="ARBA" id="ARBA00022679"/>
    </source>
</evidence>
<keyword evidence="10 21" id="KW-1133">Transmembrane helix</keyword>
<organism evidence="22 23">
    <name type="scientific">Thermatribacter velox</name>
    <dbReference type="NCBI Taxonomy" id="3039681"/>
    <lineage>
        <taxon>Bacteria</taxon>
        <taxon>Pseudomonadati</taxon>
        <taxon>Atribacterota</taxon>
        <taxon>Atribacteria</taxon>
        <taxon>Atribacterales</taxon>
        <taxon>Thermatribacteraceae</taxon>
        <taxon>Thermatribacter</taxon>
    </lineage>
</organism>
<evidence type="ECO:0000256" key="8">
    <source>
        <dbReference type="ARBA" id="ARBA00022960"/>
    </source>
</evidence>
<evidence type="ECO:0000256" key="13">
    <source>
        <dbReference type="ARBA" id="ARBA00023316"/>
    </source>
</evidence>
<keyword evidence="13" id="KW-0961">Cell wall biogenesis/degradation</keyword>
<feature type="transmembrane region" description="Helical" evidence="21">
    <location>
        <begin position="32"/>
        <end position="58"/>
    </location>
</feature>
<dbReference type="RefSeq" id="WP_369017315.1">
    <property type="nucleotide sequence ID" value="NZ_CP121689.1"/>
</dbReference>
<evidence type="ECO:0000256" key="19">
    <source>
        <dbReference type="ARBA" id="ARBA00044770"/>
    </source>
</evidence>
<comment type="catalytic activity">
    <reaction evidence="20">
        <text>[GlcNAc-(1-&gt;4)-Mur2Ac(oyl-L-Ala-gamma-D-Glu-L-Lys-D-Ala-D-Ala)](n)-di-trans,octa-cis-undecaprenyl diphosphate + beta-D-GlcNAc-(1-&gt;4)-Mur2Ac(oyl-L-Ala-gamma-D-Glu-L-Lys-D-Ala-D-Ala)-di-trans,octa-cis-undecaprenyl diphosphate = [GlcNAc-(1-&gt;4)-Mur2Ac(oyl-L-Ala-gamma-D-Glu-L-Lys-D-Ala-D-Ala)](n+1)-di-trans,octa-cis-undecaprenyl diphosphate + di-trans,octa-cis-undecaprenyl diphosphate + H(+)</text>
        <dbReference type="Rhea" id="RHEA:23708"/>
        <dbReference type="Rhea" id="RHEA-COMP:9602"/>
        <dbReference type="Rhea" id="RHEA-COMP:9603"/>
        <dbReference type="ChEBI" id="CHEBI:15378"/>
        <dbReference type="ChEBI" id="CHEBI:58405"/>
        <dbReference type="ChEBI" id="CHEBI:60033"/>
        <dbReference type="ChEBI" id="CHEBI:78435"/>
        <dbReference type="EC" id="2.4.99.28"/>
    </reaction>
</comment>
<dbReference type="NCBIfam" id="TIGR02614">
    <property type="entry name" value="ftsW"/>
    <property type="match status" value="1"/>
</dbReference>
<feature type="transmembrane region" description="Helical" evidence="21">
    <location>
        <begin position="249"/>
        <end position="267"/>
    </location>
</feature>
<evidence type="ECO:0000256" key="9">
    <source>
        <dbReference type="ARBA" id="ARBA00022984"/>
    </source>
</evidence>